<evidence type="ECO:0000259" key="1">
    <source>
        <dbReference type="PROSITE" id="PS50828"/>
    </source>
</evidence>
<keyword evidence="3" id="KW-1185">Reference proteome</keyword>
<dbReference type="PANTHER" id="PTHR35562">
    <property type="entry name" value="DNA ENDONUCLEASE SMRA-RELATED"/>
    <property type="match status" value="1"/>
</dbReference>
<organism evidence="2 3">
    <name type="scientific">Caldovatus aquaticus</name>
    <dbReference type="NCBI Taxonomy" id="2865671"/>
    <lineage>
        <taxon>Bacteria</taxon>
        <taxon>Pseudomonadati</taxon>
        <taxon>Pseudomonadota</taxon>
        <taxon>Alphaproteobacteria</taxon>
        <taxon>Acetobacterales</taxon>
        <taxon>Roseomonadaceae</taxon>
        <taxon>Caldovatus</taxon>
    </lineage>
</organism>
<evidence type="ECO:0000313" key="2">
    <source>
        <dbReference type="EMBL" id="MBW8271232.1"/>
    </source>
</evidence>
<protein>
    <submittedName>
        <fullName evidence="2">Smr/MutS family protein</fullName>
    </submittedName>
</protein>
<dbReference type="Pfam" id="PF01713">
    <property type="entry name" value="Smr"/>
    <property type="match status" value="1"/>
</dbReference>
<dbReference type="SUPFAM" id="SSF160443">
    <property type="entry name" value="SMR domain-like"/>
    <property type="match status" value="1"/>
</dbReference>
<dbReference type="PROSITE" id="PS50828">
    <property type="entry name" value="SMR"/>
    <property type="match status" value="1"/>
</dbReference>
<feature type="domain" description="Smr" evidence="1">
    <location>
        <begin position="1"/>
        <end position="76"/>
    </location>
</feature>
<dbReference type="Gene3D" id="3.30.1370.110">
    <property type="match status" value="1"/>
</dbReference>
<dbReference type="PANTHER" id="PTHR35562:SF2">
    <property type="entry name" value="DNA ENDONUCLEASE SMRA-RELATED"/>
    <property type="match status" value="1"/>
</dbReference>
<gene>
    <name evidence="2" type="ORF">K1J50_17285</name>
</gene>
<reference evidence="2 3" key="1">
    <citation type="submission" date="2021-08" db="EMBL/GenBank/DDBJ databases">
        <title>Caldovatus sediminis gen. nov., sp. nov., a moderately thermophilic bacterium isolated from a hot spring.</title>
        <authorList>
            <person name="Hu C.-J."/>
            <person name="Li W.-J."/>
            <person name="Xian W.-D."/>
        </authorList>
    </citation>
    <scope>NUCLEOTIDE SEQUENCE [LARGE SCALE GENOMIC DNA]</scope>
    <source>
        <strain evidence="2 3">SYSU G05006</strain>
    </source>
</reference>
<dbReference type="RefSeq" id="WP_220119007.1">
    <property type="nucleotide sequence ID" value="NZ_JAHZUY010000079.1"/>
</dbReference>
<feature type="non-terminal residue" evidence="2">
    <location>
        <position position="1"/>
    </location>
</feature>
<accession>A0ABS7F6J2</accession>
<dbReference type="InterPro" id="IPR002625">
    <property type="entry name" value="Smr_dom"/>
</dbReference>
<proteinExistence type="predicted"/>
<dbReference type="Proteomes" id="UP001519924">
    <property type="component" value="Unassembled WGS sequence"/>
</dbReference>
<dbReference type="InterPro" id="IPR036063">
    <property type="entry name" value="Smr_dom_sf"/>
</dbReference>
<evidence type="ECO:0000313" key="3">
    <source>
        <dbReference type="Proteomes" id="UP001519924"/>
    </source>
</evidence>
<comment type="caution">
    <text evidence="2">The sequence shown here is derived from an EMBL/GenBank/DDBJ whole genome shotgun (WGS) entry which is preliminary data.</text>
</comment>
<dbReference type="EMBL" id="JAHZUY010000079">
    <property type="protein sequence ID" value="MBW8271232.1"/>
    <property type="molecule type" value="Genomic_DNA"/>
</dbReference>
<sequence>LRAAEAHAAVRAFLHAASADGLRCVAIVTGRGAGPEGGVLRRELPHWLEAPELGRLLLGAAQPEAARGGAVHLLLRRRAGRAAAAQGRR</sequence>
<name>A0ABS7F6J2_9PROT</name>